<dbReference type="AlphaFoldDB" id="A0A9P7G025"/>
<name>A0A9P7G025_9AGAR</name>
<evidence type="ECO:0000256" key="2">
    <source>
        <dbReference type="ARBA" id="ARBA00005179"/>
    </source>
</evidence>
<comment type="similarity">
    <text evidence="3">Belongs to the cytochrome P450 family.</text>
</comment>
<evidence type="ECO:0000256" key="4">
    <source>
        <dbReference type="ARBA" id="ARBA00022723"/>
    </source>
</evidence>
<keyword evidence="9" id="KW-1185">Reference proteome</keyword>
<dbReference type="GO" id="GO:0016705">
    <property type="term" value="F:oxidoreductase activity, acting on paired donors, with incorporation or reduction of molecular oxygen"/>
    <property type="evidence" value="ECO:0007669"/>
    <property type="project" value="InterPro"/>
</dbReference>
<protein>
    <recommendedName>
        <fullName evidence="10">Cytochrome P450</fullName>
    </recommendedName>
</protein>
<comment type="pathway">
    <text evidence="2">Secondary metabolite biosynthesis.</text>
</comment>
<dbReference type="PANTHER" id="PTHR24305">
    <property type="entry name" value="CYTOCHROME P450"/>
    <property type="match status" value="1"/>
</dbReference>
<evidence type="ECO:0000256" key="1">
    <source>
        <dbReference type="ARBA" id="ARBA00001971"/>
    </source>
</evidence>
<evidence type="ECO:0000256" key="3">
    <source>
        <dbReference type="ARBA" id="ARBA00010617"/>
    </source>
</evidence>
<evidence type="ECO:0000256" key="7">
    <source>
        <dbReference type="ARBA" id="ARBA00023033"/>
    </source>
</evidence>
<dbReference type="SUPFAM" id="SSF48264">
    <property type="entry name" value="Cytochrome P450"/>
    <property type="match status" value="1"/>
</dbReference>
<comment type="cofactor">
    <cofactor evidence="1">
        <name>heme</name>
        <dbReference type="ChEBI" id="CHEBI:30413"/>
    </cofactor>
</comment>
<evidence type="ECO:0000313" key="8">
    <source>
        <dbReference type="EMBL" id="KAG5641439.1"/>
    </source>
</evidence>
<comment type="caution">
    <text evidence="8">The sequence shown here is derived from an EMBL/GenBank/DDBJ whole genome shotgun (WGS) entry which is preliminary data.</text>
</comment>
<dbReference type="EMBL" id="JABCKV010000311">
    <property type="protein sequence ID" value="KAG5641439.1"/>
    <property type="molecule type" value="Genomic_DNA"/>
</dbReference>
<organism evidence="8 9">
    <name type="scientific">Asterophora parasitica</name>
    <dbReference type="NCBI Taxonomy" id="117018"/>
    <lineage>
        <taxon>Eukaryota</taxon>
        <taxon>Fungi</taxon>
        <taxon>Dikarya</taxon>
        <taxon>Basidiomycota</taxon>
        <taxon>Agaricomycotina</taxon>
        <taxon>Agaricomycetes</taxon>
        <taxon>Agaricomycetidae</taxon>
        <taxon>Agaricales</taxon>
        <taxon>Tricholomatineae</taxon>
        <taxon>Lyophyllaceae</taxon>
        <taxon>Asterophora</taxon>
    </lineage>
</organism>
<keyword evidence="5" id="KW-0560">Oxidoreductase</keyword>
<reference evidence="8" key="2">
    <citation type="submission" date="2021-10" db="EMBL/GenBank/DDBJ databases">
        <title>Phylogenomics reveals ancestral predisposition of the termite-cultivated fungus Termitomyces towards a domesticated lifestyle.</title>
        <authorList>
            <person name="Auxier B."/>
            <person name="Grum-Grzhimaylo A."/>
            <person name="Cardenas M.E."/>
            <person name="Lodge J.D."/>
            <person name="Laessoe T."/>
            <person name="Pedersen O."/>
            <person name="Smith M.E."/>
            <person name="Kuyper T.W."/>
            <person name="Franco-Molano E.A."/>
            <person name="Baroni T.J."/>
            <person name="Aanen D.K."/>
        </authorList>
    </citation>
    <scope>NUCLEOTIDE SEQUENCE</scope>
    <source>
        <strain evidence="8">AP01</strain>
        <tissue evidence="8">Mycelium</tissue>
    </source>
</reference>
<dbReference type="GO" id="GO:0004497">
    <property type="term" value="F:monooxygenase activity"/>
    <property type="evidence" value="ECO:0007669"/>
    <property type="project" value="UniProtKB-KW"/>
</dbReference>
<keyword evidence="6" id="KW-0408">Iron</keyword>
<keyword evidence="4" id="KW-0479">Metal-binding</keyword>
<evidence type="ECO:0000313" key="9">
    <source>
        <dbReference type="Proteomes" id="UP000775547"/>
    </source>
</evidence>
<dbReference type="Gene3D" id="1.10.630.10">
    <property type="entry name" value="Cytochrome P450"/>
    <property type="match status" value="1"/>
</dbReference>
<keyword evidence="7" id="KW-0503">Monooxygenase</keyword>
<dbReference type="GO" id="GO:0005506">
    <property type="term" value="F:iron ion binding"/>
    <property type="evidence" value="ECO:0007669"/>
    <property type="project" value="InterPro"/>
</dbReference>
<dbReference type="InterPro" id="IPR050121">
    <property type="entry name" value="Cytochrome_P450_monoxygenase"/>
</dbReference>
<evidence type="ECO:0008006" key="10">
    <source>
        <dbReference type="Google" id="ProtNLM"/>
    </source>
</evidence>
<dbReference type="GO" id="GO:0020037">
    <property type="term" value="F:heme binding"/>
    <property type="evidence" value="ECO:0007669"/>
    <property type="project" value="InterPro"/>
</dbReference>
<dbReference type="InterPro" id="IPR036396">
    <property type="entry name" value="Cyt_P450_sf"/>
</dbReference>
<accession>A0A9P7G025</accession>
<dbReference type="OrthoDB" id="6692864at2759"/>
<dbReference type="PANTHER" id="PTHR24305:SF187">
    <property type="entry name" value="P450, PUTATIVE (EUROFUNG)-RELATED"/>
    <property type="match status" value="1"/>
</dbReference>
<evidence type="ECO:0000256" key="6">
    <source>
        <dbReference type="ARBA" id="ARBA00023004"/>
    </source>
</evidence>
<dbReference type="Proteomes" id="UP000775547">
    <property type="component" value="Unassembled WGS sequence"/>
</dbReference>
<proteinExistence type="inferred from homology"/>
<gene>
    <name evidence="8" type="ORF">DXG03_005232</name>
</gene>
<reference evidence="8" key="1">
    <citation type="submission" date="2020-07" db="EMBL/GenBank/DDBJ databases">
        <authorList>
            <person name="Nieuwenhuis M."/>
            <person name="Van De Peppel L.J.J."/>
        </authorList>
    </citation>
    <scope>NUCLEOTIDE SEQUENCE</scope>
    <source>
        <strain evidence="8">AP01</strain>
        <tissue evidence="8">Mycelium</tissue>
    </source>
</reference>
<sequence length="202" mass="22959">MQHVVWDGRIPEVQTTKPLVALRDKTEHMRRRRPWTCAFSTTALKGYEHFITIRCVQLVEALENQPNGEVNVAERISFFSYDVMNDLMFGGGSEMIRDGDIKGLRRFMEAFENLVKELKVFREQYQNRAIARKKHGSPQEGIFYHLVRSVPSLVAAGALAIVVGSDTTSNAVTSLFYFLLCNSTACRRPQAEIDELGDQTKD</sequence>
<evidence type="ECO:0000256" key="5">
    <source>
        <dbReference type="ARBA" id="ARBA00023002"/>
    </source>
</evidence>